<feature type="region of interest" description="Disordered" evidence="1">
    <location>
        <begin position="1"/>
        <end position="30"/>
    </location>
</feature>
<dbReference type="EMBL" id="AYRZ02000010">
    <property type="protein sequence ID" value="PHT69977.1"/>
    <property type="molecule type" value="Genomic_DNA"/>
</dbReference>
<evidence type="ECO:0000313" key="3">
    <source>
        <dbReference type="Proteomes" id="UP000222542"/>
    </source>
</evidence>
<dbReference type="AlphaFoldDB" id="A0A2G2YJQ9"/>
<feature type="region of interest" description="Disordered" evidence="1">
    <location>
        <begin position="98"/>
        <end position="130"/>
    </location>
</feature>
<evidence type="ECO:0000313" key="2">
    <source>
        <dbReference type="EMBL" id="PHT69977.1"/>
    </source>
</evidence>
<keyword evidence="3" id="KW-1185">Reference proteome</keyword>
<gene>
    <name evidence="2" type="ORF">T459_25081</name>
</gene>
<organism evidence="2 3">
    <name type="scientific">Capsicum annuum</name>
    <name type="common">Capsicum pepper</name>
    <dbReference type="NCBI Taxonomy" id="4072"/>
    <lineage>
        <taxon>Eukaryota</taxon>
        <taxon>Viridiplantae</taxon>
        <taxon>Streptophyta</taxon>
        <taxon>Embryophyta</taxon>
        <taxon>Tracheophyta</taxon>
        <taxon>Spermatophyta</taxon>
        <taxon>Magnoliopsida</taxon>
        <taxon>eudicotyledons</taxon>
        <taxon>Gunneridae</taxon>
        <taxon>Pentapetalae</taxon>
        <taxon>asterids</taxon>
        <taxon>lamiids</taxon>
        <taxon>Solanales</taxon>
        <taxon>Solanaceae</taxon>
        <taxon>Solanoideae</taxon>
        <taxon>Capsiceae</taxon>
        <taxon>Capsicum</taxon>
    </lineage>
</organism>
<accession>A0A2G2YJQ9</accession>
<dbReference type="Proteomes" id="UP000222542">
    <property type="component" value="Unassembled WGS sequence"/>
</dbReference>
<proteinExistence type="predicted"/>
<dbReference type="Gramene" id="PHT69977">
    <property type="protein sequence ID" value="PHT69977"/>
    <property type="gene ID" value="T459_25081"/>
</dbReference>
<protein>
    <submittedName>
        <fullName evidence="2">Uncharacterized protein</fullName>
    </submittedName>
</protein>
<dbReference type="PANTHER" id="PTHR37728:SF1">
    <property type="entry name" value="OS06G0132300 PROTEIN"/>
    <property type="match status" value="1"/>
</dbReference>
<reference evidence="2 3" key="2">
    <citation type="journal article" date="2017" name="Genome Biol.">
        <title>New reference genome sequences of hot pepper reveal the massive evolution of plant disease-resistance genes by retroduplication.</title>
        <authorList>
            <person name="Kim S."/>
            <person name="Park J."/>
            <person name="Yeom S.I."/>
            <person name="Kim Y.M."/>
            <person name="Seo E."/>
            <person name="Kim K.T."/>
            <person name="Kim M.S."/>
            <person name="Lee J.M."/>
            <person name="Cheong K."/>
            <person name="Shin H.S."/>
            <person name="Kim S.B."/>
            <person name="Han K."/>
            <person name="Lee J."/>
            <person name="Park M."/>
            <person name="Lee H.A."/>
            <person name="Lee H.Y."/>
            <person name="Lee Y."/>
            <person name="Oh S."/>
            <person name="Lee J.H."/>
            <person name="Choi E."/>
            <person name="Choi E."/>
            <person name="Lee S.E."/>
            <person name="Jeon J."/>
            <person name="Kim H."/>
            <person name="Choi G."/>
            <person name="Song H."/>
            <person name="Lee J."/>
            <person name="Lee S.C."/>
            <person name="Kwon J.K."/>
            <person name="Lee H.Y."/>
            <person name="Koo N."/>
            <person name="Hong Y."/>
            <person name="Kim R.W."/>
            <person name="Kang W.H."/>
            <person name="Huh J.H."/>
            <person name="Kang B.C."/>
            <person name="Yang T.J."/>
            <person name="Lee Y.H."/>
            <person name="Bennetzen J.L."/>
            <person name="Choi D."/>
        </authorList>
    </citation>
    <scope>NUCLEOTIDE SEQUENCE [LARGE SCALE GENOMIC DNA]</scope>
    <source>
        <strain evidence="3">cv. CM334</strain>
    </source>
</reference>
<feature type="region of interest" description="Disordered" evidence="1">
    <location>
        <begin position="50"/>
        <end position="80"/>
    </location>
</feature>
<feature type="compositionally biased region" description="Basic and acidic residues" evidence="1">
    <location>
        <begin position="17"/>
        <end position="30"/>
    </location>
</feature>
<dbReference type="PANTHER" id="PTHR37728">
    <property type="entry name" value="BNAA04G26730D PROTEIN"/>
    <property type="match status" value="1"/>
</dbReference>
<sequence length="163" mass="18573">MHLDLVKSQIKHRRGGGAREEQVVEKRGEYSNEQKCELYSQLTNLNLHTDSNTVTGDIVKSQRKNRQRAAGGEEQVVEKQENKLSGLDVLRALEKANAKKMKKKRMGKDRKVSGQGRKGTPGDEGLQDYGNKNMRALSIKEDWGNHLDELERRLEELVDKYVA</sequence>
<feature type="compositionally biased region" description="Basic residues" evidence="1">
    <location>
        <begin position="98"/>
        <end position="108"/>
    </location>
</feature>
<name>A0A2G2YJQ9_CAPAN</name>
<reference evidence="2 3" key="1">
    <citation type="journal article" date="2014" name="Nat. Genet.">
        <title>Genome sequence of the hot pepper provides insights into the evolution of pungency in Capsicum species.</title>
        <authorList>
            <person name="Kim S."/>
            <person name="Park M."/>
            <person name="Yeom S.I."/>
            <person name="Kim Y.M."/>
            <person name="Lee J.M."/>
            <person name="Lee H.A."/>
            <person name="Seo E."/>
            <person name="Choi J."/>
            <person name="Cheong K."/>
            <person name="Kim K.T."/>
            <person name="Jung K."/>
            <person name="Lee G.W."/>
            <person name="Oh S.K."/>
            <person name="Bae C."/>
            <person name="Kim S.B."/>
            <person name="Lee H.Y."/>
            <person name="Kim S.Y."/>
            <person name="Kim M.S."/>
            <person name="Kang B.C."/>
            <person name="Jo Y.D."/>
            <person name="Yang H.B."/>
            <person name="Jeong H.J."/>
            <person name="Kang W.H."/>
            <person name="Kwon J.K."/>
            <person name="Shin C."/>
            <person name="Lim J.Y."/>
            <person name="Park J.H."/>
            <person name="Huh J.H."/>
            <person name="Kim J.S."/>
            <person name="Kim B.D."/>
            <person name="Cohen O."/>
            <person name="Paran I."/>
            <person name="Suh M.C."/>
            <person name="Lee S.B."/>
            <person name="Kim Y.K."/>
            <person name="Shin Y."/>
            <person name="Noh S.J."/>
            <person name="Park J."/>
            <person name="Seo Y.S."/>
            <person name="Kwon S.Y."/>
            <person name="Kim H.A."/>
            <person name="Park J.M."/>
            <person name="Kim H.J."/>
            <person name="Choi S.B."/>
            <person name="Bosland P.W."/>
            <person name="Reeves G."/>
            <person name="Jo S.H."/>
            <person name="Lee B.W."/>
            <person name="Cho H.T."/>
            <person name="Choi H.S."/>
            <person name="Lee M.S."/>
            <person name="Yu Y."/>
            <person name="Do Choi Y."/>
            <person name="Park B.S."/>
            <person name="van Deynze A."/>
            <person name="Ashrafi H."/>
            <person name="Hill T."/>
            <person name="Kim W.T."/>
            <person name="Pai H.S."/>
            <person name="Ahn H.K."/>
            <person name="Yeam I."/>
            <person name="Giovannoni J.J."/>
            <person name="Rose J.K."/>
            <person name="Sorensen I."/>
            <person name="Lee S.J."/>
            <person name="Kim R.W."/>
            <person name="Choi I.Y."/>
            <person name="Choi B.S."/>
            <person name="Lim J.S."/>
            <person name="Lee Y.H."/>
            <person name="Choi D."/>
        </authorList>
    </citation>
    <scope>NUCLEOTIDE SEQUENCE [LARGE SCALE GENOMIC DNA]</scope>
    <source>
        <strain evidence="3">cv. CM334</strain>
    </source>
</reference>
<comment type="caution">
    <text evidence="2">The sequence shown here is derived from an EMBL/GenBank/DDBJ whole genome shotgun (WGS) entry which is preliminary data.</text>
</comment>
<evidence type="ECO:0000256" key="1">
    <source>
        <dbReference type="SAM" id="MobiDB-lite"/>
    </source>
</evidence>